<comment type="caution">
    <text evidence="2">The sequence shown here is derived from an EMBL/GenBank/DDBJ whole genome shotgun (WGS) entry which is preliminary data.</text>
</comment>
<dbReference type="RefSeq" id="WP_282679978.1">
    <property type="nucleotide sequence ID" value="NZ_JAOTLW010000025.1"/>
</dbReference>
<protein>
    <recommendedName>
        <fullName evidence="4">Lytic transglycosylase</fullName>
    </recommendedName>
</protein>
<dbReference type="EMBL" id="JAOTLW010000025">
    <property type="protein sequence ID" value="MDI5833699.1"/>
    <property type="molecule type" value="Genomic_DNA"/>
</dbReference>
<evidence type="ECO:0008006" key="4">
    <source>
        <dbReference type="Google" id="ProtNLM"/>
    </source>
</evidence>
<sequence length="176" mass="20002">MVFRHPLIHCLLWLSFPLVSYADTAIPALYVQVANEHGIPAKVLYGVALTESRKKLTNGNVRPWPWTLNVQGKAYFYNSNEQACRALTRFLTTTSIVDIGLTQQNWRYQGEHFVSPCSVLEPRTNLNHAAKLLKQGYQVHGSWLDAAGWFHRPAGGALAEKYKSSFFTNYRSVPYE</sequence>
<dbReference type="SUPFAM" id="SSF53955">
    <property type="entry name" value="Lysozyme-like"/>
    <property type="match status" value="1"/>
</dbReference>
<feature type="chain" id="PRO_5047177444" description="Lytic transglycosylase" evidence="1">
    <location>
        <begin position="23"/>
        <end position="176"/>
    </location>
</feature>
<keyword evidence="3" id="KW-1185">Reference proteome</keyword>
<accession>A0ABT6UK62</accession>
<keyword evidence="1" id="KW-0732">Signal</keyword>
<gene>
    <name evidence="2" type="ORF">ODY93_19120</name>
</gene>
<name>A0ABT6UK62_9GAMM</name>
<dbReference type="Proteomes" id="UP001159075">
    <property type="component" value="Unassembled WGS sequence"/>
</dbReference>
<dbReference type="InterPro" id="IPR023346">
    <property type="entry name" value="Lysozyme-like_dom_sf"/>
</dbReference>
<organism evidence="2 3">
    <name type="scientific">Shewanella xiamenensis</name>
    <dbReference type="NCBI Taxonomy" id="332186"/>
    <lineage>
        <taxon>Bacteria</taxon>
        <taxon>Pseudomonadati</taxon>
        <taxon>Pseudomonadota</taxon>
        <taxon>Gammaproteobacteria</taxon>
        <taxon>Alteromonadales</taxon>
        <taxon>Shewanellaceae</taxon>
        <taxon>Shewanella</taxon>
    </lineage>
</organism>
<feature type="signal peptide" evidence="1">
    <location>
        <begin position="1"/>
        <end position="22"/>
    </location>
</feature>
<evidence type="ECO:0000256" key="1">
    <source>
        <dbReference type="SAM" id="SignalP"/>
    </source>
</evidence>
<evidence type="ECO:0000313" key="2">
    <source>
        <dbReference type="EMBL" id="MDI5833699.1"/>
    </source>
</evidence>
<evidence type="ECO:0000313" key="3">
    <source>
        <dbReference type="Proteomes" id="UP001159075"/>
    </source>
</evidence>
<reference evidence="2 3" key="1">
    <citation type="submission" date="2022-09" db="EMBL/GenBank/DDBJ databases">
        <title>The outer-membrane cytochrome OmcA is essential for infection of Shewanella oneidensis by a zebrafish-associated bacteriophage.</title>
        <authorList>
            <person name="Grenfell A.W."/>
            <person name="Intile P."/>
            <person name="Mcfarlane J."/>
            <person name="Leung D."/>
            <person name="Abdalla K."/>
            <person name="Wold M."/>
            <person name="Kees E."/>
            <person name="Gralnick J."/>
        </authorList>
    </citation>
    <scope>NUCLEOTIDE SEQUENCE [LARGE SCALE GENOMIC DNA]</scope>
    <source>
        <strain evidence="2 3">NF-5</strain>
    </source>
</reference>
<proteinExistence type="predicted"/>